<dbReference type="InterPro" id="IPR007473">
    <property type="entry name" value="RlmJ"/>
</dbReference>
<dbReference type="GO" id="GO:0070475">
    <property type="term" value="P:rRNA base methylation"/>
    <property type="evidence" value="ECO:0007669"/>
    <property type="project" value="UniProtKB-UniRule"/>
</dbReference>
<sequence length="296" mass="33184">MNYRHAYHAGNFADVLKHAVLQRMLVLMQRKEAPIAYLDSHAGVGLYDLHGVEAGKTGEWHSGIGRLPAQSNSPLLADYLAQVAALNSEGERRYYPGSPELARRVLREYDSLQLCEKHPQDFALLKDNMRHDERVICHQRDGWQIGKALLPTEEKRALLLIDPPFEAEDEFSQAVNTLQEAIGRMRQVVVAIWYPIKAEKQLKGFYQALANSGAPKLLRAELWVRPADNAASLNGSGLAIVNPPWPLEEELRTGLPELLKLLDQGGGGYRLDWLIEEPVLAPTPGAKPRKPRQKAR</sequence>
<feature type="binding site" evidence="1">
    <location>
        <position position="41"/>
    </location>
    <ligand>
        <name>S-adenosyl-L-methionine</name>
        <dbReference type="ChEBI" id="CHEBI:59789"/>
    </ligand>
</feature>
<keyword evidence="1" id="KW-0949">S-adenosyl-L-methionine</keyword>
<dbReference type="GO" id="GO:0036307">
    <property type="term" value="F:23S rRNA (adenine(2030)-N(6))-methyltransferase activity"/>
    <property type="evidence" value="ECO:0007669"/>
    <property type="project" value="UniProtKB-UniRule"/>
</dbReference>
<dbReference type="SUPFAM" id="SSF53335">
    <property type="entry name" value="S-adenosyl-L-methionine-dependent methyltransferases"/>
    <property type="match status" value="1"/>
</dbReference>
<comment type="catalytic activity">
    <reaction evidence="1">
        <text>adenosine(2030) in 23S rRNA + S-adenosyl-L-methionine = N(6)-methyladenosine(2030) in 23S rRNA + S-adenosyl-L-homocysteine + H(+)</text>
        <dbReference type="Rhea" id="RHEA:43736"/>
        <dbReference type="Rhea" id="RHEA-COMP:10668"/>
        <dbReference type="Rhea" id="RHEA-COMP:10669"/>
        <dbReference type="ChEBI" id="CHEBI:15378"/>
        <dbReference type="ChEBI" id="CHEBI:57856"/>
        <dbReference type="ChEBI" id="CHEBI:59789"/>
        <dbReference type="ChEBI" id="CHEBI:74411"/>
        <dbReference type="ChEBI" id="CHEBI:74449"/>
        <dbReference type="EC" id="2.1.1.266"/>
    </reaction>
</comment>
<dbReference type="InterPro" id="IPR029063">
    <property type="entry name" value="SAM-dependent_MTases_sf"/>
</dbReference>
<keyword evidence="1" id="KW-0698">rRNA processing</keyword>
<dbReference type="GO" id="GO:0005829">
    <property type="term" value="C:cytosol"/>
    <property type="evidence" value="ECO:0007669"/>
    <property type="project" value="TreeGrafter"/>
</dbReference>
<dbReference type="Pfam" id="PF04378">
    <property type="entry name" value="RsmJ"/>
    <property type="match status" value="1"/>
</dbReference>
<feature type="binding site" evidence="1">
    <location>
        <position position="162"/>
    </location>
    <ligand>
        <name>S-adenosyl-L-methionine</name>
        <dbReference type="ChEBI" id="CHEBI:59789"/>
    </ligand>
</feature>
<dbReference type="EC" id="2.1.1.266" evidence="1"/>
<feature type="binding site" evidence="1">
    <location>
        <position position="116"/>
    </location>
    <ligand>
        <name>S-adenosyl-L-methionine</name>
        <dbReference type="ChEBI" id="CHEBI:59789"/>
    </ligand>
</feature>
<dbReference type="AlphaFoldDB" id="A0A1H7HKL9"/>
<dbReference type="HAMAP" id="MF_00934">
    <property type="entry name" value="23SrRNA_methyltr_J"/>
    <property type="match status" value="1"/>
</dbReference>
<dbReference type="EMBL" id="FOAS01000003">
    <property type="protein sequence ID" value="SEK50953.1"/>
    <property type="molecule type" value="Genomic_DNA"/>
</dbReference>
<protein>
    <recommendedName>
        <fullName evidence="1">Ribosomal RNA large subunit methyltransferase J</fullName>
        <ecNumber evidence="1">2.1.1.266</ecNumber>
    </recommendedName>
    <alternativeName>
        <fullName evidence="1">23S rRNA (adenine(2030)-N6)-methyltransferase</fullName>
    </alternativeName>
    <alternativeName>
        <fullName evidence="1">23S rRNA m6A2030 methyltransferase</fullName>
    </alternativeName>
</protein>
<feature type="binding site" evidence="1">
    <location>
        <position position="18"/>
    </location>
    <ligand>
        <name>S-adenosyl-L-methionine</name>
        <dbReference type="ChEBI" id="CHEBI:59789"/>
    </ligand>
</feature>
<evidence type="ECO:0000256" key="1">
    <source>
        <dbReference type="HAMAP-Rule" id="MF_00934"/>
    </source>
</evidence>
<gene>
    <name evidence="1" type="primary">rlmJ</name>
    <name evidence="2" type="ORF">SAMN05216214_10323</name>
</gene>
<accession>A0A1H7HKL9</accession>
<dbReference type="RefSeq" id="WP_074865064.1">
    <property type="nucleotide sequence ID" value="NZ_FOAS01000003.1"/>
</dbReference>
<feature type="site" description="Interaction with substrate rRNA" evidence="1">
    <location>
        <position position="3"/>
    </location>
</feature>
<name>A0A1H7HKL9_9GAMM</name>
<dbReference type="PANTHER" id="PTHR37426:SF1">
    <property type="entry name" value="RIBOSOMAL RNA LARGE SUBUNIT METHYLTRANSFERASE J"/>
    <property type="match status" value="1"/>
</dbReference>
<dbReference type="GO" id="GO:0003723">
    <property type="term" value="F:RNA binding"/>
    <property type="evidence" value="ECO:0007669"/>
    <property type="project" value="UniProtKB-UniRule"/>
</dbReference>
<proteinExistence type="inferred from homology"/>
<comment type="subunit">
    <text evidence="1">Monomer.</text>
</comment>
<comment type="similarity">
    <text evidence="1">Belongs to the RlmJ family.</text>
</comment>
<keyword evidence="3" id="KW-1185">Reference proteome</keyword>
<feature type="binding site" evidence="1">
    <location>
        <position position="98"/>
    </location>
    <ligand>
        <name>S-adenosyl-L-methionine</name>
        <dbReference type="ChEBI" id="CHEBI:59789"/>
    </ligand>
</feature>
<reference evidence="2 3" key="1">
    <citation type="submission" date="2016-10" db="EMBL/GenBank/DDBJ databases">
        <authorList>
            <person name="de Groot N.N."/>
        </authorList>
    </citation>
    <scope>NUCLEOTIDE SEQUENCE [LARGE SCALE GENOMIC DNA]</scope>
    <source>
        <strain evidence="2 3">JCM 19513</strain>
    </source>
</reference>
<evidence type="ECO:0000313" key="3">
    <source>
        <dbReference type="Proteomes" id="UP000185766"/>
    </source>
</evidence>
<keyword evidence="1" id="KW-0694">RNA-binding</keyword>
<dbReference type="Proteomes" id="UP000185766">
    <property type="component" value="Unassembled WGS sequence"/>
</dbReference>
<dbReference type="PANTHER" id="PTHR37426">
    <property type="entry name" value="RIBOSOMAL RNA LARGE SUBUNIT METHYLTRANSFERASE J"/>
    <property type="match status" value="1"/>
</dbReference>
<comment type="function">
    <text evidence="1">Specifically methylates the adenine in position 2030 of 23S rRNA.</text>
</comment>
<keyword evidence="1 2" id="KW-0808">Transferase</keyword>
<dbReference type="Gene3D" id="3.40.50.150">
    <property type="entry name" value="Vaccinia Virus protein VP39"/>
    <property type="match status" value="1"/>
</dbReference>
<feature type="binding site" evidence="1">
    <location>
        <begin position="141"/>
        <end position="142"/>
    </location>
    <ligand>
        <name>S-adenosyl-L-methionine</name>
        <dbReference type="ChEBI" id="CHEBI:59789"/>
    </ligand>
</feature>
<evidence type="ECO:0000313" key="2">
    <source>
        <dbReference type="EMBL" id="SEK50953.1"/>
    </source>
</evidence>
<feature type="active site" description="Proton acceptor" evidence="1">
    <location>
        <position position="162"/>
    </location>
</feature>
<organism evidence="2 3">
    <name type="scientific">Atopomonas hussainii</name>
    <dbReference type="NCBI Taxonomy" id="1429083"/>
    <lineage>
        <taxon>Bacteria</taxon>
        <taxon>Pseudomonadati</taxon>
        <taxon>Pseudomonadota</taxon>
        <taxon>Gammaproteobacteria</taxon>
        <taxon>Pseudomonadales</taxon>
        <taxon>Pseudomonadaceae</taxon>
        <taxon>Atopomonas</taxon>
    </lineage>
</organism>
<keyword evidence="1 2" id="KW-0489">Methyltransferase</keyword>